<dbReference type="InterPro" id="IPR029063">
    <property type="entry name" value="SAM-dependent_MTases_sf"/>
</dbReference>
<sequence length="1000" mass="114298">MNEKQIFQVTVLDMQPIDPPIGGGRLRLLGLYHGMGEYLPTTYIGSYDWPGENYRHHRLSKTLEEIDIPLSDQHFYECAEWQSRLGGKTIIDSCFNLLGHHSSKFLETARSKVAESDIVIFSHPWVYPLVKDLLRSDPQLVVYDSHNVEGLLRTSLLDDGNFGTEIAKNVVRIEYELCQNCDLILACSHEDRELFHKLYNIPFSKIAIVPNGVFTDKIQNSSDSKRRIARKKLNINIGNSPLVIFMGSSYAPNTEAARFIIDQLARKMPDVKFAICGGVGDQFSQEELSEKNITNVILTGFLKESEKLDYLAASDLAINPMFSGSGTNIKMFDFMAAGLPVISTPIGARGIFQGSETAIHICTAEEFTSSIQRVINDKNYNQVLGQSARSLVERKYAWQRISNNLGLLLHRNRLKLGDHIPFFSVIIPTYERHDKLEVLLGCLQNQTFQEFEIIIVDQSKTSWTQTEKYSHLDITYIHSDIKGAVIARNRASYYARGKVLAFTDDDCQPKPDWLENSITYFQNNDVVGVEGLIISDKLKDENYRSVTNLGFQGIGFMTANLLVRREVFMAVDGFDESFDNPHFREDTDLGWRICQHGQVIFAEDVCVFHPPHLRTDQGESLEERNQFFEKDVLLMQKHPERYRELFFMESHYKNTPGFRENFLRGIKKYNVEVDKFYLDILAVDDAMMKFETQFSETIPDLFSGNRKNLNSLRINNIEKEKEEVSQDQDIALVEQILLHSQISSLLSTNIPQTIQAHLKSAEILLNKVKDIVGIQSHGDYFKASVPRYLHYLAAAMTLKKKSRILDVGSAPGHIGIGLHLLGMKVVGVNLNGAWRETYPSLDWVEKLGVIERNLEQEILPYDDNVFDAVYFTEVLEHIAIKNPVEILSDLRRVLKTDGLLILSTPNICNISNIYALLNEFNIFWQPEIFYGSLDRHNREYTPKEVYNLVEKSGFKDIQIYGINSYCNWRSGTDDYPYKIINALGDNHPLLRNTIIVLAKK</sequence>
<comment type="caution">
    <text evidence="3">The sequence shown here is derived from an EMBL/GenBank/DDBJ whole genome shotgun (WGS) entry which is preliminary data.</text>
</comment>
<dbReference type="SUPFAM" id="SSF53335">
    <property type="entry name" value="S-adenosyl-L-methionine-dependent methyltransferases"/>
    <property type="match status" value="1"/>
</dbReference>
<dbReference type="Gene3D" id="3.40.50.2000">
    <property type="entry name" value="Glycogen Phosphorylase B"/>
    <property type="match status" value="2"/>
</dbReference>
<name>A0ABT5A203_9CYAN</name>
<feature type="domain" description="Glycosyltransferase subfamily 4-like N-terminal" evidence="2">
    <location>
        <begin position="170"/>
        <end position="216"/>
    </location>
</feature>
<dbReference type="CDD" id="cd00761">
    <property type="entry name" value="Glyco_tranf_GTA_type"/>
    <property type="match status" value="1"/>
</dbReference>
<dbReference type="Gene3D" id="3.90.550.10">
    <property type="entry name" value="Spore Coat Polysaccharide Biosynthesis Protein SpsA, Chain A"/>
    <property type="match status" value="1"/>
</dbReference>
<keyword evidence="3" id="KW-0808">Transferase</keyword>
<evidence type="ECO:0000313" key="4">
    <source>
        <dbReference type="Proteomes" id="UP001212123"/>
    </source>
</evidence>
<evidence type="ECO:0000313" key="3">
    <source>
        <dbReference type="EMBL" id="MDB9485956.1"/>
    </source>
</evidence>
<gene>
    <name evidence="3" type="ORF">PN492_05245</name>
</gene>
<dbReference type="RefSeq" id="WP_271804995.1">
    <property type="nucleotide sequence ID" value="NZ_JAQMTU010000031.1"/>
</dbReference>
<dbReference type="InterPro" id="IPR001173">
    <property type="entry name" value="Glyco_trans_2-like"/>
</dbReference>
<keyword evidence="3" id="KW-0328">Glycosyltransferase</keyword>
<organism evidence="3 4">
    <name type="scientific">Dolichospermum circinale CS-537/01</name>
    <dbReference type="NCBI Taxonomy" id="3021739"/>
    <lineage>
        <taxon>Bacteria</taxon>
        <taxon>Bacillati</taxon>
        <taxon>Cyanobacteriota</taxon>
        <taxon>Cyanophyceae</taxon>
        <taxon>Nostocales</taxon>
        <taxon>Aphanizomenonaceae</taxon>
        <taxon>Dolichospermum</taxon>
        <taxon>Dolichospermum circinale</taxon>
    </lineage>
</organism>
<dbReference type="InterPro" id="IPR050834">
    <property type="entry name" value="Glycosyltransf_2"/>
</dbReference>
<protein>
    <submittedName>
        <fullName evidence="3">Glycosyltransferase</fullName>
        <ecNumber evidence="3">2.4.-.-</ecNumber>
    </submittedName>
</protein>
<dbReference type="SUPFAM" id="SSF53756">
    <property type="entry name" value="UDP-Glycosyltransferase/glycogen phosphorylase"/>
    <property type="match status" value="1"/>
</dbReference>
<dbReference type="PANTHER" id="PTHR43685">
    <property type="entry name" value="GLYCOSYLTRANSFERASE"/>
    <property type="match status" value="1"/>
</dbReference>
<dbReference type="Pfam" id="PF13692">
    <property type="entry name" value="Glyco_trans_1_4"/>
    <property type="match status" value="1"/>
</dbReference>
<dbReference type="EMBL" id="JAQMTU010000031">
    <property type="protein sequence ID" value="MDB9485956.1"/>
    <property type="molecule type" value="Genomic_DNA"/>
</dbReference>
<dbReference type="Pfam" id="PF13439">
    <property type="entry name" value="Glyco_transf_4"/>
    <property type="match status" value="1"/>
</dbReference>
<reference evidence="3 4" key="1">
    <citation type="submission" date="2023-01" db="EMBL/GenBank/DDBJ databases">
        <title>Genomes from the Australian National Cyanobacteria Reference Collection.</title>
        <authorList>
            <person name="Willis A."/>
            <person name="Lee E.M.F."/>
        </authorList>
    </citation>
    <scope>NUCLEOTIDE SEQUENCE [LARGE SCALE GENOMIC DNA]</scope>
    <source>
        <strain evidence="3 4">CS-537/01</strain>
    </source>
</reference>
<keyword evidence="4" id="KW-1185">Reference proteome</keyword>
<evidence type="ECO:0000259" key="1">
    <source>
        <dbReference type="Pfam" id="PF00535"/>
    </source>
</evidence>
<dbReference type="Proteomes" id="UP001212123">
    <property type="component" value="Unassembled WGS sequence"/>
</dbReference>
<dbReference type="SUPFAM" id="SSF53448">
    <property type="entry name" value="Nucleotide-diphospho-sugar transferases"/>
    <property type="match status" value="1"/>
</dbReference>
<dbReference type="GO" id="GO:0016757">
    <property type="term" value="F:glycosyltransferase activity"/>
    <property type="evidence" value="ECO:0007669"/>
    <property type="project" value="UniProtKB-KW"/>
</dbReference>
<dbReference type="EC" id="2.4.-.-" evidence="3"/>
<dbReference type="InterPro" id="IPR028098">
    <property type="entry name" value="Glyco_trans_4-like_N"/>
</dbReference>
<feature type="domain" description="Glycosyltransferase 2-like" evidence="1">
    <location>
        <begin position="424"/>
        <end position="554"/>
    </location>
</feature>
<accession>A0ABT5A203</accession>
<dbReference type="Pfam" id="PF13489">
    <property type="entry name" value="Methyltransf_23"/>
    <property type="match status" value="1"/>
</dbReference>
<proteinExistence type="predicted"/>
<dbReference type="CDD" id="cd02440">
    <property type="entry name" value="AdoMet_MTases"/>
    <property type="match status" value="1"/>
</dbReference>
<dbReference type="Gene3D" id="3.40.50.150">
    <property type="entry name" value="Vaccinia Virus protein VP39"/>
    <property type="match status" value="1"/>
</dbReference>
<evidence type="ECO:0000259" key="2">
    <source>
        <dbReference type="Pfam" id="PF13439"/>
    </source>
</evidence>
<dbReference type="CDD" id="cd03801">
    <property type="entry name" value="GT4_PimA-like"/>
    <property type="match status" value="1"/>
</dbReference>
<dbReference type="PANTHER" id="PTHR43685:SF3">
    <property type="entry name" value="SLR2126 PROTEIN"/>
    <property type="match status" value="1"/>
</dbReference>
<dbReference type="InterPro" id="IPR029044">
    <property type="entry name" value="Nucleotide-diphossugar_trans"/>
</dbReference>
<dbReference type="Pfam" id="PF00535">
    <property type="entry name" value="Glycos_transf_2"/>
    <property type="match status" value="1"/>
</dbReference>